<evidence type="ECO:0000313" key="2">
    <source>
        <dbReference type="Proteomes" id="UP000602532"/>
    </source>
</evidence>
<dbReference type="Gene3D" id="3.30.1490.300">
    <property type="match status" value="1"/>
</dbReference>
<dbReference type="InterPro" id="IPR050696">
    <property type="entry name" value="FtsA/MreB"/>
</dbReference>
<gene>
    <name evidence="1" type="primary">pilM</name>
    <name evidence="1" type="ORF">H9622_09690</name>
</gene>
<dbReference type="RefSeq" id="WP_191766199.1">
    <property type="nucleotide sequence ID" value="NZ_JACSPM010000003.1"/>
</dbReference>
<dbReference type="CDD" id="cd24049">
    <property type="entry name" value="ASKHA_NBD_PilM"/>
    <property type="match status" value="1"/>
</dbReference>
<proteinExistence type="predicted"/>
<dbReference type="Gene3D" id="3.30.420.40">
    <property type="match status" value="2"/>
</dbReference>
<dbReference type="InterPro" id="IPR005883">
    <property type="entry name" value="PilM"/>
</dbReference>
<dbReference type="Pfam" id="PF11104">
    <property type="entry name" value="PilM_2"/>
    <property type="match status" value="1"/>
</dbReference>
<dbReference type="SUPFAM" id="SSF53067">
    <property type="entry name" value="Actin-like ATPase domain"/>
    <property type="match status" value="1"/>
</dbReference>
<dbReference type="PANTHER" id="PTHR32432">
    <property type="entry name" value="CELL DIVISION PROTEIN FTSA-RELATED"/>
    <property type="match status" value="1"/>
</dbReference>
<name>A0ABR8X3S9_9MICO</name>
<organism evidence="1 2">
    <name type="scientific">Microbacterium gallinarum</name>
    <dbReference type="NCBI Taxonomy" id="2762209"/>
    <lineage>
        <taxon>Bacteria</taxon>
        <taxon>Bacillati</taxon>
        <taxon>Actinomycetota</taxon>
        <taxon>Actinomycetes</taxon>
        <taxon>Micrococcales</taxon>
        <taxon>Microbacteriaceae</taxon>
        <taxon>Microbacterium</taxon>
    </lineage>
</organism>
<evidence type="ECO:0000313" key="1">
    <source>
        <dbReference type="EMBL" id="MBD8023863.1"/>
    </source>
</evidence>
<dbReference type="InterPro" id="IPR043129">
    <property type="entry name" value="ATPase_NBD"/>
</dbReference>
<comment type="caution">
    <text evidence="1">The sequence shown here is derived from an EMBL/GenBank/DDBJ whole genome shotgun (WGS) entry which is preliminary data.</text>
</comment>
<sequence>MGKTIVGLELTEESVRAAEITVSRTPQLIACGEVPLPPDAAKDSEVLDAGTIAVALRQLWAGARFKSRDVVLGVASRRILVREYTTQAMRPDLLREALPYQVQDLLPVPASQAVLDFFPLSQHDDQVSGLLVAAVSETIEQIIGTLDKVKLRARSVDLTAFGLARATARLAPVTETVATVFVGDHTTQVVVARGGVPLFVRILPLDMPTAASQRQAPLPVDAVAELESSLQLVPTTRVRSSLRAGSSVPPVVNDLAARVRSTVAFFASRPGAVPIDQVFVTGAGVSVAGVMPALTAAIDAPLRSVSVEEVVGVRAVQPTGDLTLNLVSTIGIALGEVR</sequence>
<dbReference type="PANTHER" id="PTHR32432:SF3">
    <property type="entry name" value="ETHANOLAMINE UTILIZATION PROTEIN EUTJ"/>
    <property type="match status" value="1"/>
</dbReference>
<dbReference type="Proteomes" id="UP000602532">
    <property type="component" value="Unassembled WGS sequence"/>
</dbReference>
<accession>A0ABR8X3S9</accession>
<keyword evidence="2" id="KW-1185">Reference proteome</keyword>
<dbReference type="EMBL" id="JACSPM010000003">
    <property type="protein sequence ID" value="MBD8023863.1"/>
    <property type="molecule type" value="Genomic_DNA"/>
</dbReference>
<protein>
    <submittedName>
        <fullName evidence="1">Pilus assembly protein PilM</fullName>
    </submittedName>
</protein>
<reference evidence="1 2" key="1">
    <citation type="submission" date="2020-08" db="EMBL/GenBank/DDBJ databases">
        <title>A Genomic Blueprint of the Chicken Gut Microbiome.</title>
        <authorList>
            <person name="Gilroy R."/>
            <person name="Ravi A."/>
            <person name="Getino M."/>
            <person name="Pursley I."/>
            <person name="Horton D.L."/>
            <person name="Alikhan N.-F."/>
            <person name="Baker D."/>
            <person name="Gharbi K."/>
            <person name="Hall N."/>
            <person name="Watson M."/>
            <person name="Adriaenssens E.M."/>
            <person name="Foster-Nyarko E."/>
            <person name="Jarju S."/>
            <person name="Secka A."/>
            <person name="Antonio M."/>
            <person name="Oren A."/>
            <person name="Chaudhuri R."/>
            <person name="La Ragione R.M."/>
            <person name="Hildebrand F."/>
            <person name="Pallen M.J."/>
        </authorList>
    </citation>
    <scope>NUCLEOTIDE SEQUENCE [LARGE SCALE GENOMIC DNA]</scope>
    <source>
        <strain evidence="1 2">Sa1CUA4</strain>
    </source>
</reference>